<dbReference type="KEGG" id="afr:AFE_1337"/>
<keyword evidence="1" id="KW-0472">Membrane</keyword>
<sequence>MLPQTNDLMELALALFLSVVLVVFRRVAYRL</sequence>
<dbReference type="Proteomes" id="UP000001362">
    <property type="component" value="Chromosome"/>
</dbReference>
<dbReference type="AlphaFoldDB" id="B7J9E2"/>
<keyword evidence="3" id="KW-1185">Reference proteome</keyword>
<evidence type="ECO:0000313" key="2">
    <source>
        <dbReference type="EMBL" id="ACK80411.1"/>
    </source>
</evidence>
<dbReference type="EMBL" id="CP001219">
    <property type="protein sequence ID" value="ACK80411.1"/>
    <property type="molecule type" value="Genomic_DNA"/>
</dbReference>
<keyword evidence="1" id="KW-1133">Transmembrane helix</keyword>
<keyword evidence="1" id="KW-0812">Transmembrane</keyword>
<protein>
    <submittedName>
        <fullName evidence="2">Uncharacterized protein</fullName>
    </submittedName>
</protein>
<evidence type="ECO:0000256" key="1">
    <source>
        <dbReference type="SAM" id="Phobius"/>
    </source>
</evidence>
<accession>B7J9E2</accession>
<dbReference type="PaxDb" id="243159-AFE_1337"/>
<proteinExistence type="predicted"/>
<dbReference type="HOGENOM" id="CLU_3394640_0_0_6"/>
<dbReference type="STRING" id="243159.AFE_1337"/>
<name>B7J9E2_ACIF2</name>
<gene>
    <name evidence="2" type="ordered locus">AFE_1337</name>
</gene>
<reference evidence="2 3" key="1">
    <citation type="journal article" date="2008" name="BMC Genomics">
        <title>Acidithiobacillus ferrooxidans metabolism: from genome sequence to industrial applications.</title>
        <authorList>
            <person name="Valdes J."/>
            <person name="Pedroso I."/>
            <person name="Quatrini R."/>
            <person name="Dodson R.J."/>
            <person name="Tettelin H."/>
            <person name="Blake R.II."/>
            <person name="Eisen J.A."/>
            <person name="Holmes D.S."/>
        </authorList>
    </citation>
    <scope>NUCLEOTIDE SEQUENCE [LARGE SCALE GENOMIC DNA]</scope>
    <source>
        <strain evidence="3">ATCC 23270 / DSM 14882 / CIP 104768 / NCIMB 8455</strain>
    </source>
</reference>
<organism evidence="2 3">
    <name type="scientific">Acidithiobacillus ferrooxidans (strain ATCC 23270 / DSM 14882 / CIP 104768 / NCIMB 8455)</name>
    <name type="common">Ferrobacillus ferrooxidans (strain ATCC 23270)</name>
    <dbReference type="NCBI Taxonomy" id="243159"/>
    <lineage>
        <taxon>Bacteria</taxon>
        <taxon>Pseudomonadati</taxon>
        <taxon>Pseudomonadota</taxon>
        <taxon>Acidithiobacillia</taxon>
        <taxon>Acidithiobacillales</taxon>
        <taxon>Acidithiobacillaceae</taxon>
        <taxon>Acidithiobacillus</taxon>
    </lineage>
</organism>
<feature type="transmembrane region" description="Helical" evidence="1">
    <location>
        <begin position="12"/>
        <end position="29"/>
    </location>
</feature>
<evidence type="ECO:0000313" key="3">
    <source>
        <dbReference type="Proteomes" id="UP000001362"/>
    </source>
</evidence>